<reference evidence="4 5" key="1">
    <citation type="submission" date="2018-08" db="EMBL/GenBank/DDBJ databases">
        <title>Draft genome of the lignicolous fungus Coniochaeta pulveracea.</title>
        <authorList>
            <person name="Borstlap C.J."/>
            <person name="De Witt R.N."/>
            <person name="Botha A."/>
            <person name="Volschenk H."/>
        </authorList>
    </citation>
    <scope>NUCLEOTIDE SEQUENCE [LARGE SCALE GENOMIC DNA]</scope>
    <source>
        <strain evidence="4 5">CAB683</strain>
    </source>
</reference>
<evidence type="ECO:0000256" key="2">
    <source>
        <dbReference type="SAM" id="MobiDB-lite"/>
    </source>
</evidence>
<gene>
    <name evidence="4" type="ORF">DL546_003874</name>
</gene>
<dbReference type="SMART" id="SM00066">
    <property type="entry name" value="GAL4"/>
    <property type="match status" value="1"/>
</dbReference>
<dbReference type="InterPro" id="IPR053157">
    <property type="entry name" value="Sterol_Uptake_Regulator"/>
</dbReference>
<dbReference type="STRING" id="177199.A0A420YAS6"/>
<dbReference type="InterPro" id="IPR001138">
    <property type="entry name" value="Zn2Cys6_DnaBD"/>
</dbReference>
<feature type="compositionally biased region" description="Polar residues" evidence="2">
    <location>
        <begin position="1"/>
        <end position="18"/>
    </location>
</feature>
<accession>A0A420YAS6</accession>
<comment type="caution">
    <text evidence="4">The sequence shown here is derived from an EMBL/GenBank/DDBJ whole genome shotgun (WGS) entry which is preliminary data.</text>
</comment>
<dbReference type="Pfam" id="PF00172">
    <property type="entry name" value="Zn_clus"/>
    <property type="match status" value="1"/>
</dbReference>
<dbReference type="GO" id="GO:0001228">
    <property type="term" value="F:DNA-binding transcription activator activity, RNA polymerase II-specific"/>
    <property type="evidence" value="ECO:0007669"/>
    <property type="project" value="TreeGrafter"/>
</dbReference>
<dbReference type="Gene3D" id="4.10.240.10">
    <property type="entry name" value="Zn(2)-C6 fungal-type DNA-binding domain"/>
    <property type="match status" value="1"/>
</dbReference>
<dbReference type="PROSITE" id="PS50048">
    <property type="entry name" value="ZN2_CY6_FUNGAL_2"/>
    <property type="match status" value="1"/>
</dbReference>
<feature type="region of interest" description="Disordered" evidence="2">
    <location>
        <begin position="59"/>
        <end position="88"/>
    </location>
</feature>
<protein>
    <recommendedName>
        <fullName evidence="3">Zn(2)-C6 fungal-type domain-containing protein</fullName>
    </recommendedName>
</protein>
<dbReference type="SUPFAM" id="SSF57701">
    <property type="entry name" value="Zn2/Cys6 DNA-binding domain"/>
    <property type="match status" value="1"/>
</dbReference>
<dbReference type="OrthoDB" id="4937900at2759"/>
<dbReference type="PANTHER" id="PTHR47784:SF4">
    <property type="entry name" value="ZN(II)2CYS6 TRANSCRIPTION FACTOR (EUROFUNG)"/>
    <property type="match status" value="1"/>
</dbReference>
<evidence type="ECO:0000256" key="1">
    <source>
        <dbReference type="ARBA" id="ARBA00023242"/>
    </source>
</evidence>
<dbReference type="AlphaFoldDB" id="A0A420YAS6"/>
<dbReference type="CDD" id="cd00067">
    <property type="entry name" value="GAL4"/>
    <property type="match status" value="1"/>
</dbReference>
<dbReference type="EMBL" id="QVQW01000026">
    <property type="protein sequence ID" value="RKU44830.1"/>
    <property type="molecule type" value="Genomic_DNA"/>
</dbReference>
<proteinExistence type="predicted"/>
<keyword evidence="1" id="KW-0539">Nucleus</keyword>
<dbReference type="InterPro" id="IPR036864">
    <property type="entry name" value="Zn2-C6_fun-type_DNA-bd_sf"/>
</dbReference>
<dbReference type="PROSITE" id="PS00463">
    <property type="entry name" value="ZN2_CY6_FUNGAL_1"/>
    <property type="match status" value="1"/>
</dbReference>
<name>A0A420YAS6_9PEZI</name>
<sequence length="435" mass="48300">MVTSSNRAVPAKSTSSATRRSHRKSRHGCLQCKARHMKCDELRPVCVNCFTTDRQCSFRDQPQPPHVRLPTSTESTPSPAAPIPATPASLNSAAASPASLGAIIQAAVSGAASHGSHASQTETLSFDGYDLSHLGLLHHFETQMLKYDDMPVFSTPGADQKAAVDALMKSAVSEPYLMDELLACSALHLSTIMSDAAEKQRCLHQAAQLQTRALTQFNTACPSVSDENCITMFLFSGLLGLHTLFDTTSFQHDFTQFLEKVIQFISLHRGIRSITSQSWHIIGQTEVRHIVNPMTTIDAMDPRLVESAPSECDYLLTLLTDSSDSLSSMALNACRDAVRWLQWVIKQRRNLTKSLLPHVAMAWPTCISHDFLQMLRQRRPEALVVLAHWAVFLHQDRDFWVFGDSGRILIESTRKSLGSYWDDWLTWPIAVLEAA</sequence>
<evidence type="ECO:0000259" key="3">
    <source>
        <dbReference type="PROSITE" id="PS50048"/>
    </source>
</evidence>
<organism evidence="4 5">
    <name type="scientific">Coniochaeta pulveracea</name>
    <dbReference type="NCBI Taxonomy" id="177199"/>
    <lineage>
        <taxon>Eukaryota</taxon>
        <taxon>Fungi</taxon>
        <taxon>Dikarya</taxon>
        <taxon>Ascomycota</taxon>
        <taxon>Pezizomycotina</taxon>
        <taxon>Sordariomycetes</taxon>
        <taxon>Sordariomycetidae</taxon>
        <taxon>Coniochaetales</taxon>
        <taxon>Coniochaetaceae</taxon>
        <taxon>Coniochaeta</taxon>
    </lineage>
</organism>
<keyword evidence="5" id="KW-1185">Reference proteome</keyword>
<feature type="region of interest" description="Disordered" evidence="2">
    <location>
        <begin position="1"/>
        <end position="27"/>
    </location>
</feature>
<dbReference type="PANTHER" id="PTHR47784">
    <property type="entry name" value="STEROL UPTAKE CONTROL PROTEIN 2"/>
    <property type="match status" value="1"/>
</dbReference>
<dbReference type="GO" id="GO:0008270">
    <property type="term" value="F:zinc ion binding"/>
    <property type="evidence" value="ECO:0007669"/>
    <property type="project" value="InterPro"/>
</dbReference>
<dbReference type="Proteomes" id="UP000275385">
    <property type="component" value="Unassembled WGS sequence"/>
</dbReference>
<feature type="domain" description="Zn(2)-C6 fungal-type" evidence="3">
    <location>
        <begin position="28"/>
        <end position="58"/>
    </location>
</feature>
<evidence type="ECO:0000313" key="4">
    <source>
        <dbReference type="EMBL" id="RKU44830.1"/>
    </source>
</evidence>
<evidence type="ECO:0000313" key="5">
    <source>
        <dbReference type="Proteomes" id="UP000275385"/>
    </source>
</evidence>